<dbReference type="Proteomes" id="UP001430953">
    <property type="component" value="Unassembled WGS sequence"/>
</dbReference>
<dbReference type="EMBL" id="JADYXP020000002">
    <property type="protein sequence ID" value="KAL0131001.1"/>
    <property type="molecule type" value="Genomic_DNA"/>
</dbReference>
<name>A0AAW2GUV2_9HYME</name>
<gene>
    <name evidence="1" type="ORF">PUN28_002531</name>
</gene>
<evidence type="ECO:0000313" key="1">
    <source>
        <dbReference type="EMBL" id="KAL0131001.1"/>
    </source>
</evidence>
<evidence type="ECO:0000313" key="2">
    <source>
        <dbReference type="Proteomes" id="UP001430953"/>
    </source>
</evidence>
<keyword evidence="2" id="KW-1185">Reference proteome</keyword>
<proteinExistence type="predicted"/>
<reference evidence="1 2" key="1">
    <citation type="submission" date="2023-03" db="EMBL/GenBank/DDBJ databases">
        <title>High recombination rates correlate with genetic variation in Cardiocondyla obscurior ants.</title>
        <authorList>
            <person name="Errbii M."/>
        </authorList>
    </citation>
    <scope>NUCLEOTIDE SEQUENCE [LARGE SCALE GENOMIC DNA]</scope>
    <source>
        <strain evidence="1">Alpha-2009</strain>
        <tissue evidence="1">Whole body</tissue>
    </source>
</reference>
<accession>A0AAW2GUV2</accession>
<organism evidence="1 2">
    <name type="scientific">Cardiocondyla obscurior</name>
    <dbReference type="NCBI Taxonomy" id="286306"/>
    <lineage>
        <taxon>Eukaryota</taxon>
        <taxon>Metazoa</taxon>
        <taxon>Ecdysozoa</taxon>
        <taxon>Arthropoda</taxon>
        <taxon>Hexapoda</taxon>
        <taxon>Insecta</taxon>
        <taxon>Pterygota</taxon>
        <taxon>Neoptera</taxon>
        <taxon>Endopterygota</taxon>
        <taxon>Hymenoptera</taxon>
        <taxon>Apocrita</taxon>
        <taxon>Aculeata</taxon>
        <taxon>Formicoidea</taxon>
        <taxon>Formicidae</taxon>
        <taxon>Myrmicinae</taxon>
        <taxon>Cardiocondyla</taxon>
    </lineage>
</organism>
<comment type="caution">
    <text evidence="1">The sequence shown here is derived from an EMBL/GenBank/DDBJ whole genome shotgun (WGS) entry which is preliminary data.</text>
</comment>
<protein>
    <submittedName>
        <fullName evidence="1">Uncharacterized protein</fullName>
    </submittedName>
</protein>
<dbReference type="AlphaFoldDB" id="A0AAW2GUV2"/>
<sequence length="107" mass="12152">MIVGELIGESCSRDFGMKLRTILQKPLLHAFTFRLNSTSEPTGDTLDTPNHSWRQYRERREIPAGLDLIGKLKLTNYTFFPRSASGVIEINYSLIALVGQTDPRVRN</sequence>